<dbReference type="GO" id="GO:0016020">
    <property type="term" value="C:membrane"/>
    <property type="evidence" value="ECO:0007669"/>
    <property type="project" value="InterPro"/>
</dbReference>
<keyword evidence="3" id="KW-0256">Endoplasmic reticulum</keyword>
<comment type="caution">
    <text evidence="7">The sequence shown here is derived from an EMBL/GenBank/DDBJ whole genome shotgun (WGS) entry which is preliminary data.</text>
</comment>
<comment type="subcellular location">
    <subcellularLocation>
        <location evidence="1">Endoplasmic reticulum</location>
    </subcellularLocation>
</comment>
<keyword evidence="4" id="KW-0325">Glycoprotein</keyword>
<evidence type="ECO:0000313" key="7">
    <source>
        <dbReference type="EMBL" id="KAK9670889.1"/>
    </source>
</evidence>
<dbReference type="GO" id="GO:0005509">
    <property type="term" value="F:calcium ion binding"/>
    <property type="evidence" value="ECO:0007669"/>
    <property type="project" value="InterPro"/>
</dbReference>
<protein>
    <recommendedName>
        <fullName evidence="5">alpha-1,2-Mannosidase</fullName>
        <ecNumber evidence="5">3.2.1.-</ecNumber>
    </recommendedName>
</protein>
<name>A0AAW1H6W7_POPJA</name>
<keyword evidence="5 7" id="KW-0378">Hydrolase</keyword>
<feature type="transmembrane region" description="Helical" evidence="6">
    <location>
        <begin position="12"/>
        <end position="29"/>
    </location>
</feature>
<accession>A0AAW1H6W7</accession>
<keyword evidence="6" id="KW-1133">Transmembrane helix</keyword>
<dbReference type="InterPro" id="IPR036026">
    <property type="entry name" value="Seven-hairpin_glycosidases"/>
</dbReference>
<dbReference type="EC" id="3.2.1.-" evidence="5"/>
<dbReference type="InterPro" id="IPR012341">
    <property type="entry name" value="6hp_glycosidase-like_sf"/>
</dbReference>
<dbReference type="PANTHER" id="PTHR45679">
    <property type="entry name" value="ER DEGRADATION-ENHANCING ALPHA-MANNOSIDASE-LIKE PROTEIN 2"/>
    <property type="match status" value="1"/>
</dbReference>
<dbReference type="AlphaFoldDB" id="A0AAW1H6W7"/>
<dbReference type="GO" id="GO:0004571">
    <property type="term" value="F:mannosyl-oligosaccharide 1,2-alpha-mannosidase activity"/>
    <property type="evidence" value="ECO:0007669"/>
    <property type="project" value="InterPro"/>
</dbReference>
<evidence type="ECO:0000256" key="6">
    <source>
        <dbReference type="SAM" id="Phobius"/>
    </source>
</evidence>
<evidence type="ECO:0000256" key="3">
    <source>
        <dbReference type="ARBA" id="ARBA00022824"/>
    </source>
</evidence>
<sequence length="147" mass="16933">MFCVHDSLVKWLTYLFAFVSFCFCTADDFKPMSRTERLKLREEARDMFYHAYYAYMENAYPADELMPLTCSGRYRGLTPNRGDIDDSLGNFSLTLIDTLDTLVILGDLEEFEQAIKMVIKDVSFDSDIVVSVFETNIRVLGLVIVFS</sequence>
<proteinExistence type="inferred from homology"/>
<evidence type="ECO:0000256" key="4">
    <source>
        <dbReference type="ARBA" id="ARBA00023180"/>
    </source>
</evidence>
<evidence type="ECO:0000256" key="1">
    <source>
        <dbReference type="ARBA" id="ARBA00004240"/>
    </source>
</evidence>
<dbReference type="PANTHER" id="PTHR45679:SF2">
    <property type="entry name" value="ER DEGRADATION-ENHANCING ALPHA-MANNOSIDASE-LIKE PROTEIN 3"/>
    <property type="match status" value="1"/>
</dbReference>
<evidence type="ECO:0000256" key="2">
    <source>
        <dbReference type="ARBA" id="ARBA00007658"/>
    </source>
</evidence>
<organism evidence="7 8">
    <name type="scientific">Popillia japonica</name>
    <name type="common">Japanese beetle</name>
    <dbReference type="NCBI Taxonomy" id="7064"/>
    <lineage>
        <taxon>Eukaryota</taxon>
        <taxon>Metazoa</taxon>
        <taxon>Ecdysozoa</taxon>
        <taxon>Arthropoda</taxon>
        <taxon>Hexapoda</taxon>
        <taxon>Insecta</taxon>
        <taxon>Pterygota</taxon>
        <taxon>Neoptera</taxon>
        <taxon>Endopterygota</taxon>
        <taxon>Coleoptera</taxon>
        <taxon>Polyphaga</taxon>
        <taxon>Scarabaeiformia</taxon>
        <taxon>Scarabaeidae</taxon>
        <taxon>Rutelinae</taxon>
        <taxon>Popillia</taxon>
    </lineage>
</organism>
<dbReference type="Pfam" id="PF01532">
    <property type="entry name" value="Glyco_hydro_47"/>
    <property type="match status" value="1"/>
</dbReference>
<dbReference type="PRINTS" id="PR00747">
    <property type="entry name" value="GLYHDRLASE47"/>
</dbReference>
<comment type="similarity">
    <text evidence="2 5">Belongs to the glycosyl hydrolase 47 family.</text>
</comment>
<reference evidence="7 8" key="1">
    <citation type="journal article" date="2024" name="BMC Genomics">
        <title>De novo assembly and annotation of Popillia japonica's genome with initial clues to its potential as an invasive pest.</title>
        <authorList>
            <person name="Cucini C."/>
            <person name="Boschi S."/>
            <person name="Funari R."/>
            <person name="Cardaioli E."/>
            <person name="Iannotti N."/>
            <person name="Marturano G."/>
            <person name="Paoli F."/>
            <person name="Bruttini M."/>
            <person name="Carapelli A."/>
            <person name="Frati F."/>
            <person name="Nardi F."/>
        </authorList>
    </citation>
    <scope>NUCLEOTIDE SEQUENCE [LARGE SCALE GENOMIC DNA]</scope>
    <source>
        <strain evidence="7">DMR45628</strain>
    </source>
</reference>
<keyword evidence="6" id="KW-0812">Transmembrane</keyword>
<dbReference type="GO" id="GO:0005975">
    <property type="term" value="P:carbohydrate metabolic process"/>
    <property type="evidence" value="ECO:0007669"/>
    <property type="project" value="InterPro"/>
</dbReference>
<dbReference type="Proteomes" id="UP001458880">
    <property type="component" value="Unassembled WGS sequence"/>
</dbReference>
<dbReference type="Gene3D" id="1.50.10.10">
    <property type="match status" value="1"/>
</dbReference>
<dbReference type="InterPro" id="IPR044674">
    <property type="entry name" value="EDEM1/2/3"/>
</dbReference>
<keyword evidence="8" id="KW-1185">Reference proteome</keyword>
<dbReference type="GO" id="GO:0044322">
    <property type="term" value="C:endoplasmic reticulum quality control compartment"/>
    <property type="evidence" value="ECO:0007669"/>
    <property type="project" value="GOC"/>
</dbReference>
<dbReference type="EMBL" id="JASPKY010002046">
    <property type="protein sequence ID" value="KAK9670889.1"/>
    <property type="molecule type" value="Genomic_DNA"/>
</dbReference>
<keyword evidence="6" id="KW-0472">Membrane</keyword>
<keyword evidence="5" id="KW-0326">Glycosidase</keyword>
<dbReference type="InterPro" id="IPR001382">
    <property type="entry name" value="Glyco_hydro_47"/>
</dbReference>
<evidence type="ECO:0000256" key="5">
    <source>
        <dbReference type="RuleBase" id="RU361193"/>
    </source>
</evidence>
<evidence type="ECO:0000313" key="8">
    <source>
        <dbReference type="Proteomes" id="UP001458880"/>
    </source>
</evidence>
<dbReference type="GO" id="GO:1904380">
    <property type="term" value="P:endoplasmic reticulum mannose trimming"/>
    <property type="evidence" value="ECO:0007669"/>
    <property type="project" value="InterPro"/>
</dbReference>
<gene>
    <name evidence="7" type="ORF">QE152_g41137</name>
</gene>
<dbReference type="SUPFAM" id="SSF48225">
    <property type="entry name" value="Seven-hairpin glycosidases"/>
    <property type="match status" value="1"/>
</dbReference>